<dbReference type="AlphaFoldDB" id="A0AAW2GWD3"/>
<name>A0AAW2GWD3_9HYME</name>
<sequence length="100" mass="11406">MSSLCCESVGGMSLRELVNTVVLIAIYVSLQSSSVRRDKGSCAAGGRFCVLNRFKREPCHHHSRQKTPWLHHALRWGKHRSVNLITLLTSIRENLKRRSH</sequence>
<keyword evidence="2" id="KW-1185">Reference proteome</keyword>
<comment type="caution">
    <text evidence="1">The sequence shown here is derived from an EMBL/GenBank/DDBJ whole genome shotgun (WGS) entry which is preliminary data.</text>
</comment>
<evidence type="ECO:0008006" key="3">
    <source>
        <dbReference type="Google" id="ProtNLM"/>
    </source>
</evidence>
<reference evidence="1 2" key="1">
    <citation type="submission" date="2023-03" db="EMBL/GenBank/DDBJ databases">
        <title>High recombination rates correlate with genetic variation in Cardiocondyla obscurior ants.</title>
        <authorList>
            <person name="Errbii M."/>
        </authorList>
    </citation>
    <scope>NUCLEOTIDE SEQUENCE [LARGE SCALE GENOMIC DNA]</scope>
    <source>
        <strain evidence="1">Alpha-2009</strain>
        <tissue evidence="1">Whole body</tissue>
    </source>
</reference>
<dbReference type="Proteomes" id="UP001430953">
    <property type="component" value="Unassembled WGS sequence"/>
</dbReference>
<evidence type="ECO:0000313" key="2">
    <source>
        <dbReference type="Proteomes" id="UP001430953"/>
    </source>
</evidence>
<gene>
    <name evidence="1" type="ORF">PUN28_002861</name>
</gene>
<protein>
    <recommendedName>
        <fullName evidence="3">Secreted protein</fullName>
    </recommendedName>
</protein>
<evidence type="ECO:0000313" key="1">
    <source>
        <dbReference type="EMBL" id="KAL0131603.1"/>
    </source>
</evidence>
<organism evidence="1 2">
    <name type="scientific">Cardiocondyla obscurior</name>
    <dbReference type="NCBI Taxonomy" id="286306"/>
    <lineage>
        <taxon>Eukaryota</taxon>
        <taxon>Metazoa</taxon>
        <taxon>Ecdysozoa</taxon>
        <taxon>Arthropoda</taxon>
        <taxon>Hexapoda</taxon>
        <taxon>Insecta</taxon>
        <taxon>Pterygota</taxon>
        <taxon>Neoptera</taxon>
        <taxon>Endopterygota</taxon>
        <taxon>Hymenoptera</taxon>
        <taxon>Apocrita</taxon>
        <taxon>Aculeata</taxon>
        <taxon>Formicoidea</taxon>
        <taxon>Formicidae</taxon>
        <taxon>Myrmicinae</taxon>
        <taxon>Cardiocondyla</taxon>
    </lineage>
</organism>
<accession>A0AAW2GWD3</accession>
<dbReference type="EMBL" id="JADYXP020000002">
    <property type="protein sequence ID" value="KAL0131603.1"/>
    <property type="molecule type" value="Genomic_DNA"/>
</dbReference>
<proteinExistence type="predicted"/>